<keyword evidence="5" id="KW-1185">Reference proteome</keyword>
<proteinExistence type="inferred from homology"/>
<protein>
    <submittedName>
        <fullName evidence="4">Alkaline phosphatase</fullName>
    </submittedName>
</protein>
<evidence type="ECO:0000256" key="1">
    <source>
        <dbReference type="ARBA" id="ARBA00022553"/>
    </source>
</evidence>
<dbReference type="Gene3D" id="1.10.60.40">
    <property type="match status" value="1"/>
</dbReference>
<sequence>MKRRFISLLCAAALLMSGSFLRAEVPDSIPQVRNIILMIPDGCSLASYSVARWYQRYLNEDQKYLNIDPYLCGTVLTYCSDSPVGDSAPTTSCYMTGYPSQAGYVSTYPVSAGDQDVIPMDPQRAYTPVATLLEMGKIKLGKRTGLVVTCEFPHATPADCSSHSASRKRYDIIVPQMLHQNMNVVMGGGSSLMPKAEKARLEAKGYDVVLDDLQALRKSKKSNLWALFGKQSLPNDMDRDTTKIPSISEMTKIAIDKLDDKKSTGFFLMVEGSKVDWAAHANDPVGIVSELLAFDKACKVALDFAKKDGHTAVVILSDHGNSGISLAKEDGYNHPQNMNKKQFFEAFVRHKKTAEGLSTAINNTPYAQLDSLMMDLSGIKLTNQERDALLNTEDYVFSPITKDQRKLIDGNPFASKTVYDYCCKLLTKHSPVGFTTHGHTGEDVILFAYHPENAVPRGMTINVDLADYLARLWGKRAPYDSLTDEIFSPQNEVFKGMKIIEVPAKKDYKKLAKYDFVKENLQQYAPTLVIKNGKKTMTVEAYVDYVTINGKKKQIPSVTIYEPNTKKFYLPKSLRALML</sequence>
<dbReference type="RefSeq" id="WP_380079295.1">
    <property type="nucleotide sequence ID" value="NZ_JBHSGO010000192.1"/>
</dbReference>
<reference evidence="5" key="1">
    <citation type="journal article" date="2019" name="Int. J. Syst. Evol. Microbiol.">
        <title>The Global Catalogue of Microorganisms (GCM) 10K type strain sequencing project: providing services to taxonomists for standard genome sequencing and annotation.</title>
        <authorList>
            <consortium name="The Broad Institute Genomics Platform"/>
            <consortium name="The Broad Institute Genome Sequencing Center for Infectious Disease"/>
            <person name="Wu L."/>
            <person name="Ma J."/>
        </authorList>
    </citation>
    <scope>NUCLEOTIDE SEQUENCE [LARGE SCALE GENOMIC DNA]</scope>
    <source>
        <strain evidence="5">CGMCC 4.7357</strain>
    </source>
</reference>
<name>A0ABV9K9L3_9PORP</name>
<dbReference type="PANTHER" id="PTHR11596">
    <property type="entry name" value="ALKALINE PHOSPHATASE"/>
    <property type="match status" value="1"/>
</dbReference>
<dbReference type="PRINTS" id="PR00113">
    <property type="entry name" value="ALKPHPHTASE"/>
</dbReference>
<keyword evidence="3" id="KW-0732">Signal</keyword>
<dbReference type="SUPFAM" id="SSF53649">
    <property type="entry name" value="Alkaline phosphatase-like"/>
    <property type="match status" value="1"/>
</dbReference>
<dbReference type="Proteomes" id="UP001596020">
    <property type="component" value="Unassembled WGS sequence"/>
</dbReference>
<dbReference type="EMBL" id="JBHSGO010000192">
    <property type="protein sequence ID" value="MFC4666331.1"/>
    <property type="molecule type" value="Genomic_DNA"/>
</dbReference>
<organism evidence="4 5">
    <name type="scientific">Falsiporphyromonas endometrii</name>
    <dbReference type="NCBI Taxonomy" id="1387297"/>
    <lineage>
        <taxon>Bacteria</taxon>
        <taxon>Pseudomonadati</taxon>
        <taxon>Bacteroidota</taxon>
        <taxon>Bacteroidia</taxon>
        <taxon>Bacteroidales</taxon>
        <taxon>Porphyromonadaceae</taxon>
        <taxon>Falsiporphyromonas</taxon>
    </lineage>
</organism>
<feature type="chain" id="PRO_5045456500" evidence="3">
    <location>
        <begin position="23"/>
        <end position="579"/>
    </location>
</feature>
<comment type="caution">
    <text evidence="4">The sequence shown here is derived from an EMBL/GenBank/DDBJ whole genome shotgun (WGS) entry which is preliminary data.</text>
</comment>
<feature type="signal peptide" evidence="3">
    <location>
        <begin position="1"/>
        <end position="22"/>
    </location>
</feature>
<dbReference type="SMART" id="SM00098">
    <property type="entry name" value="alkPPc"/>
    <property type="match status" value="1"/>
</dbReference>
<evidence type="ECO:0000256" key="3">
    <source>
        <dbReference type="SAM" id="SignalP"/>
    </source>
</evidence>
<gene>
    <name evidence="4" type="ORF">ACFO3G_06940</name>
</gene>
<evidence type="ECO:0000313" key="4">
    <source>
        <dbReference type="EMBL" id="MFC4666331.1"/>
    </source>
</evidence>
<evidence type="ECO:0000256" key="2">
    <source>
        <dbReference type="RuleBase" id="RU003946"/>
    </source>
</evidence>
<keyword evidence="1" id="KW-0597">Phosphoprotein</keyword>
<dbReference type="InterPro" id="IPR017850">
    <property type="entry name" value="Alkaline_phosphatase_core_sf"/>
</dbReference>
<accession>A0ABV9K9L3</accession>
<comment type="similarity">
    <text evidence="2">Belongs to the alkaline phosphatase family.</text>
</comment>
<dbReference type="Gene3D" id="3.40.720.10">
    <property type="entry name" value="Alkaline Phosphatase, subunit A"/>
    <property type="match status" value="1"/>
</dbReference>
<evidence type="ECO:0000313" key="5">
    <source>
        <dbReference type="Proteomes" id="UP001596020"/>
    </source>
</evidence>
<dbReference type="InterPro" id="IPR001952">
    <property type="entry name" value="Alkaline_phosphatase"/>
</dbReference>
<dbReference type="CDD" id="cd16012">
    <property type="entry name" value="ALP"/>
    <property type="match status" value="1"/>
</dbReference>
<dbReference type="PANTHER" id="PTHR11596:SF5">
    <property type="entry name" value="ALKALINE PHOSPHATASE"/>
    <property type="match status" value="1"/>
</dbReference>
<dbReference type="Pfam" id="PF00245">
    <property type="entry name" value="Alk_phosphatase"/>
    <property type="match status" value="1"/>
</dbReference>